<gene>
    <name evidence="4" type="ORF">GCM10009663_26760</name>
</gene>
<feature type="domain" description="AMP-dependent synthetase/ligase" evidence="2">
    <location>
        <begin position="19"/>
        <end position="389"/>
    </location>
</feature>
<dbReference type="Pfam" id="PF13193">
    <property type="entry name" value="AMP-binding_C"/>
    <property type="match status" value="1"/>
</dbReference>
<protein>
    <recommendedName>
        <fullName evidence="6">Acyl-CoA synthetase</fullName>
    </recommendedName>
</protein>
<evidence type="ECO:0000256" key="1">
    <source>
        <dbReference type="SAM" id="MobiDB-lite"/>
    </source>
</evidence>
<dbReference type="InterPro" id="IPR000873">
    <property type="entry name" value="AMP-dep_synth/lig_dom"/>
</dbReference>
<feature type="region of interest" description="Disordered" evidence="1">
    <location>
        <begin position="132"/>
        <end position="170"/>
    </location>
</feature>
<dbReference type="PROSITE" id="PS00455">
    <property type="entry name" value="AMP_BINDING"/>
    <property type="match status" value="1"/>
</dbReference>
<dbReference type="PANTHER" id="PTHR45527">
    <property type="entry name" value="NONRIBOSOMAL PEPTIDE SYNTHETASE"/>
    <property type="match status" value="1"/>
</dbReference>
<dbReference type="Pfam" id="PF00501">
    <property type="entry name" value="AMP-binding"/>
    <property type="match status" value="1"/>
</dbReference>
<feature type="domain" description="AMP-binding enzyme C-terminal" evidence="3">
    <location>
        <begin position="444"/>
        <end position="520"/>
    </location>
</feature>
<dbReference type="EMBL" id="BAAALD010000020">
    <property type="protein sequence ID" value="GAA1082432.1"/>
    <property type="molecule type" value="Genomic_DNA"/>
</dbReference>
<dbReference type="InterPro" id="IPR045851">
    <property type="entry name" value="AMP-bd_C_sf"/>
</dbReference>
<dbReference type="RefSeq" id="WP_344623794.1">
    <property type="nucleotide sequence ID" value="NZ_BAAALD010000020.1"/>
</dbReference>
<evidence type="ECO:0000259" key="2">
    <source>
        <dbReference type="Pfam" id="PF00501"/>
    </source>
</evidence>
<organism evidence="4 5">
    <name type="scientific">Kitasatospora arboriphila</name>
    <dbReference type="NCBI Taxonomy" id="258052"/>
    <lineage>
        <taxon>Bacteria</taxon>
        <taxon>Bacillati</taxon>
        <taxon>Actinomycetota</taxon>
        <taxon>Actinomycetes</taxon>
        <taxon>Kitasatosporales</taxon>
        <taxon>Streptomycetaceae</taxon>
        <taxon>Kitasatospora</taxon>
    </lineage>
</organism>
<sequence length="547" mass="56632">MSKIRGVNGVAFDLFDAFTEIAGRFPERPAIVHGGRAVSYRRLQELANTLAARLGPEPGAVAVEATHAPGTVVALLGVLAAGGAYCPVDPAFPIERQRAMTTAAGCRTMVAPGAGSAARLGLELVELGPLDDSAATPRGIPGTGRPQSLADGRPSAPDAPAVPAPRSAPSAHRADAPAYILFTSGSTGQPKPVATPRRAVSATVHSLRGLFGLTPEDRVLQFASLNWDTSFEEILPALTTGAALVLDDDAYAGSFPRFLRTVERNGITVLDLPTAFWHELVLHLAEDGLALPGCVRTLVIGGEAAAPARLADWSRLDTGRIRLVNTYGCTETTMITHAVDLHGPEAPADLPAWDGTARAPIGRALPHVVQRIGEQDELLIGGPAVALGYVGLPEATAARFTVIDGERYFRTGDRVVEAPDGVLTHQGRLDGEVKVRGIRVDPAEVEAHIAGHPGVAAVAVAGATLAGRSVLVAYVVPRAGAAGRTLDADVLSYLRARVPAHLVPGRITVVPALVHTASGKVDRAASHRRHSAPAAVAAPGTALAAST</sequence>
<dbReference type="SUPFAM" id="SSF56801">
    <property type="entry name" value="Acetyl-CoA synthetase-like"/>
    <property type="match status" value="1"/>
</dbReference>
<dbReference type="Proteomes" id="UP001499987">
    <property type="component" value="Unassembled WGS sequence"/>
</dbReference>
<dbReference type="Gene3D" id="3.40.50.12780">
    <property type="entry name" value="N-terminal domain of ligase-like"/>
    <property type="match status" value="1"/>
</dbReference>
<dbReference type="Gene3D" id="3.30.300.30">
    <property type="match status" value="1"/>
</dbReference>
<dbReference type="InterPro" id="IPR020845">
    <property type="entry name" value="AMP-binding_CS"/>
</dbReference>
<feature type="region of interest" description="Disordered" evidence="1">
    <location>
        <begin position="523"/>
        <end position="547"/>
    </location>
</feature>
<comment type="caution">
    <text evidence="4">The sequence shown here is derived from an EMBL/GenBank/DDBJ whole genome shotgun (WGS) entry which is preliminary data.</text>
</comment>
<accession>A0ABP4DZM2</accession>
<evidence type="ECO:0008006" key="6">
    <source>
        <dbReference type="Google" id="ProtNLM"/>
    </source>
</evidence>
<evidence type="ECO:0000313" key="4">
    <source>
        <dbReference type="EMBL" id="GAA1082432.1"/>
    </source>
</evidence>
<evidence type="ECO:0000259" key="3">
    <source>
        <dbReference type="Pfam" id="PF13193"/>
    </source>
</evidence>
<dbReference type="InterPro" id="IPR042099">
    <property type="entry name" value="ANL_N_sf"/>
</dbReference>
<evidence type="ECO:0000313" key="5">
    <source>
        <dbReference type="Proteomes" id="UP001499987"/>
    </source>
</evidence>
<dbReference type="InterPro" id="IPR025110">
    <property type="entry name" value="AMP-bd_C"/>
</dbReference>
<reference evidence="5" key="1">
    <citation type="journal article" date="2019" name="Int. J. Syst. Evol. Microbiol.">
        <title>The Global Catalogue of Microorganisms (GCM) 10K type strain sequencing project: providing services to taxonomists for standard genome sequencing and annotation.</title>
        <authorList>
            <consortium name="The Broad Institute Genomics Platform"/>
            <consortium name="The Broad Institute Genome Sequencing Center for Infectious Disease"/>
            <person name="Wu L."/>
            <person name="Ma J."/>
        </authorList>
    </citation>
    <scope>NUCLEOTIDE SEQUENCE [LARGE SCALE GENOMIC DNA]</scope>
    <source>
        <strain evidence="5">JCM 13002</strain>
    </source>
</reference>
<feature type="compositionally biased region" description="Low complexity" evidence="1">
    <location>
        <begin position="153"/>
        <end position="170"/>
    </location>
</feature>
<feature type="compositionally biased region" description="Low complexity" evidence="1">
    <location>
        <begin position="532"/>
        <end position="547"/>
    </location>
</feature>
<dbReference type="PANTHER" id="PTHR45527:SF1">
    <property type="entry name" value="FATTY ACID SYNTHASE"/>
    <property type="match status" value="1"/>
</dbReference>
<name>A0ABP4DZM2_9ACTN</name>
<proteinExistence type="predicted"/>
<keyword evidence="5" id="KW-1185">Reference proteome</keyword>